<keyword evidence="2" id="KW-0813">Transport</keyword>
<evidence type="ECO:0000256" key="2">
    <source>
        <dbReference type="ARBA" id="ARBA00022448"/>
    </source>
</evidence>
<dbReference type="InterPro" id="IPR006311">
    <property type="entry name" value="TAT_signal"/>
</dbReference>
<evidence type="ECO:0000256" key="5">
    <source>
        <dbReference type="ARBA" id="ARBA00023065"/>
    </source>
</evidence>
<keyword evidence="4" id="KW-0997">Cell inner membrane</keyword>
<keyword evidence="5" id="KW-0406">Ion transport</keyword>
<dbReference type="PROSITE" id="PS51318">
    <property type="entry name" value="TAT"/>
    <property type="match status" value="1"/>
</dbReference>
<organism evidence="8 9">
    <name type="scientific">Anabaena cylindrica (strain ATCC 27899 / PCC 7122)</name>
    <dbReference type="NCBI Taxonomy" id="272123"/>
    <lineage>
        <taxon>Bacteria</taxon>
        <taxon>Bacillati</taxon>
        <taxon>Cyanobacteriota</taxon>
        <taxon>Cyanophyceae</taxon>
        <taxon>Nostocales</taxon>
        <taxon>Nostocaceae</taxon>
        <taxon>Anabaena</taxon>
    </lineage>
</organism>
<dbReference type="Proteomes" id="UP000010474">
    <property type="component" value="Chromosome"/>
</dbReference>
<sequence>MNENNWNRRDFIKGIGATTAGIALSSCGISGDRSAKGLTEAALAVEPLVRPQDLEKPDLTVGYVPVNDCAPFAIAWKKGFFRKYGLNVKLNREASWGNSRDGLIFGRLDAAPVVSGAVTNARIGAEGARHAPLCAAMTIHRHGNAMTMNKEMWDFGILPWYEYQQKYGDSALEAFGKDFRGYFNKQPPEKKIWAVVLSSAIYEYFVRYISAAAGVDPFKEFRVIIVSPPQMVTNMRIGSMQAYMVAEPWNTRAIQGNEAIGFTFAQGKEVWQGHPDRLLGVMESFIDNYPKTYRSLVKAMIEACQYCSKPENRQEVAQLMTEKSFTGATPKQKDAPITKLTSPGIIGNYNYGGFDGKDRTIKADDTTIFFDVPKNIPQQTGEHSTFLWRSQSIWLMTQAARWGQIKEIPKNAVQLAEKGWRTDLYREITAEMGIECPQDDYKIEPPEVFIDNKGFDPSNPVGYLNSFAIKANAPTRFFMS</sequence>
<dbReference type="EMBL" id="CP003659">
    <property type="protein sequence ID" value="AFZ60002.1"/>
    <property type="molecule type" value="Genomic_DNA"/>
</dbReference>
<dbReference type="GO" id="GO:0006811">
    <property type="term" value="P:monoatomic ion transport"/>
    <property type="evidence" value="ECO:0007669"/>
    <property type="project" value="UniProtKB-KW"/>
</dbReference>
<dbReference type="KEGG" id="acy:Anacy_4652"/>
<gene>
    <name evidence="8" type="ordered locus">Anacy_4652</name>
</gene>
<evidence type="ECO:0000256" key="6">
    <source>
        <dbReference type="ARBA" id="ARBA00023136"/>
    </source>
</evidence>
<evidence type="ECO:0000313" key="8">
    <source>
        <dbReference type="EMBL" id="AFZ60002.1"/>
    </source>
</evidence>
<dbReference type="Pfam" id="PF13379">
    <property type="entry name" value="NMT1_2"/>
    <property type="match status" value="1"/>
</dbReference>
<dbReference type="PANTHER" id="PTHR30024">
    <property type="entry name" value="ALIPHATIC SULFONATES-BINDING PROTEIN-RELATED"/>
    <property type="match status" value="1"/>
</dbReference>
<name>K9ZN66_ANACC</name>
<keyword evidence="6" id="KW-0472">Membrane</keyword>
<evidence type="ECO:0000313" key="9">
    <source>
        <dbReference type="Proteomes" id="UP000010474"/>
    </source>
</evidence>
<dbReference type="PANTHER" id="PTHR30024:SF43">
    <property type="entry name" value="BLL4572 PROTEIN"/>
    <property type="match status" value="1"/>
</dbReference>
<dbReference type="Gene3D" id="3.40.190.10">
    <property type="entry name" value="Periplasmic binding protein-like II"/>
    <property type="match status" value="2"/>
</dbReference>
<dbReference type="RefSeq" id="WP_015216618.1">
    <property type="nucleotide sequence ID" value="NC_019771.1"/>
</dbReference>
<dbReference type="GO" id="GO:0005886">
    <property type="term" value="C:plasma membrane"/>
    <property type="evidence" value="ECO:0007669"/>
    <property type="project" value="UniProtKB-SubCell"/>
</dbReference>
<evidence type="ECO:0000256" key="7">
    <source>
        <dbReference type="ARBA" id="ARBA00024031"/>
    </source>
</evidence>
<protein>
    <submittedName>
        <fullName evidence="8">Twin-arginine translocation pathway signal</fullName>
    </submittedName>
</protein>
<dbReference type="SUPFAM" id="SSF53850">
    <property type="entry name" value="Periplasmic binding protein-like II"/>
    <property type="match status" value="1"/>
</dbReference>
<dbReference type="InterPro" id="IPR044527">
    <property type="entry name" value="NrtA/CpmA_ABC-bd_dom"/>
</dbReference>
<dbReference type="eggNOG" id="COG0715">
    <property type="taxonomic scope" value="Bacteria"/>
</dbReference>
<keyword evidence="3" id="KW-1003">Cell membrane</keyword>
<dbReference type="NCBIfam" id="TIGR01409">
    <property type="entry name" value="TAT_signal_seq"/>
    <property type="match status" value="1"/>
</dbReference>
<dbReference type="HOGENOM" id="CLU_037398_0_1_3"/>
<dbReference type="STRING" id="272123.Anacy_4652"/>
<proteinExistence type="inferred from homology"/>
<accession>K9ZN66</accession>
<dbReference type="OrthoDB" id="416209at2"/>
<dbReference type="PATRIC" id="fig|272123.3.peg.5064"/>
<comment type="subcellular location">
    <subcellularLocation>
        <location evidence="1">Cell inner membrane</location>
    </subcellularLocation>
</comment>
<reference evidence="9" key="1">
    <citation type="journal article" date="2013" name="Proc. Natl. Acad. Sci. U.S.A.">
        <title>Improving the coverage of the cyanobacterial phylum using diversity-driven genome sequencing.</title>
        <authorList>
            <person name="Shih P.M."/>
            <person name="Wu D."/>
            <person name="Latifi A."/>
            <person name="Axen S.D."/>
            <person name="Fewer D.P."/>
            <person name="Talla E."/>
            <person name="Calteau A."/>
            <person name="Cai F."/>
            <person name="Tandeau de Marsac N."/>
            <person name="Rippka R."/>
            <person name="Herdman M."/>
            <person name="Sivonen K."/>
            <person name="Coursin T."/>
            <person name="Laurent T."/>
            <person name="Goodwin L."/>
            <person name="Nolan M."/>
            <person name="Davenport K.W."/>
            <person name="Han C.S."/>
            <person name="Rubin E.M."/>
            <person name="Eisen J.A."/>
            <person name="Woyke T."/>
            <person name="Gugger M."/>
            <person name="Kerfeld C.A."/>
        </authorList>
    </citation>
    <scope>NUCLEOTIDE SEQUENCE [LARGE SCALE GENOMIC DNA]</scope>
    <source>
        <strain evidence="9">ATCC 27899 / PCC 7122</strain>
    </source>
</reference>
<keyword evidence="9" id="KW-1185">Reference proteome</keyword>
<evidence type="ECO:0000256" key="3">
    <source>
        <dbReference type="ARBA" id="ARBA00022475"/>
    </source>
</evidence>
<comment type="similarity">
    <text evidence="7">Belongs to the CmpA/NrtA family.</text>
</comment>
<evidence type="ECO:0000256" key="1">
    <source>
        <dbReference type="ARBA" id="ARBA00004533"/>
    </source>
</evidence>
<dbReference type="AlphaFoldDB" id="K9ZN66"/>
<dbReference type="InterPro" id="IPR019546">
    <property type="entry name" value="TAT_signal_bac_arc"/>
</dbReference>
<evidence type="ECO:0000256" key="4">
    <source>
        <dbReference type="ARBA" id="ARBA00022519"/>
    </source>
</evidence>
<dbReference type="CDD" id="cd13553">
    <property type="entry name" value="PBP2_NrtA_CpmA_like"/>
    <property type="match status" value="1"/>
</dbReference>